<evidence type="ECO:0000256" key="2">
    <source>
        <dbReference type="ARBA" id="ARBA00023125"/>
    </source>
</evidence>
<evidence type="ECO:0000256" key="3">
    <source>
        <dbReference type="ARBA" id="ARBA00023163"/>
    </source>
</evidence>
<dbReference type="PANTHER" id="PTHR43479:SF22">
    <property type="entry name" value="TRANSCRIPTIONAL REGULATOR, TETR FAMILY"/>
    <property type="match status" value="1"/>
</dbReference>
<dbReference type="SUPFAM" id="SSF46689">
    <property type="entry name" value="Homeodomain-like"/>
    <property type="match status" value="1"/>
</dbReference>
<dbReference type="InterPro" id="IPR001647">
    <property type="entry name" value="HTH_TetR"/>
</dbReference>
<keyword evidence="1" id="KW-0805">Transcription regulation</keyword>
<dbReference type="InterPro" id="IPR023772">
    <property type="entry name" value="DNA-bd_HTH_TetR-type_CS"/>
</dbReference>
<dbReference type="AlphaFoldDB" id="A0A6B8RCA9"/>
<evidence type="ECO:0000259" key="5">
    <source>
        <dbReference type="PROSITE" id="PS50977"/>
    </source>
</evidence>
<protein>
    <submittedName>
        <fullName evidence="6">TetR/AcrR family transcriptional regulator</fullName>
    </submittedName>
</protein>
<evidence type="ECO:0000313" key="7">
    <source>
        <dbReference type="Proteomes" id="UP000426246"/>
    </source>
</evidence>
<keyword evidence="3" id="KW-0804">Transcription</keyword>
<accession>A0A6B8RCA9</accession>
<keyword evidence="2 4" id="KW-0238">DNA-binding</keyword>
<feature type="DNA-binding region" description="H-T-H motif" evidence="4">
    <location>
        <begin position="27"/>
        <end position="46"/>
    </location>
</feature>
<keyword evidence="7" id="KW-1185">Reference proteome</keyword>
<dbReference type="InterPro" id="IPR009057">
    <property type="entry name" value="Homeodomain-like_sf"/>
</dbReference>
<evidence type="ECO:0000313" key="6">
    <source>
        <dbReference type="EMBL" id="QGQ94141.1"/>
    </source>
</evidence>
<evidence type="ECO:0000256" key="1">
    <source>
        <dbReference type="ARBA" id="ARBA00023015"/>
    </source>
</evidence>
<dbReference type="Proteomes" id="UP000426246">
    <property type="component" value="Chromosome"/>
</dbReference>
<dbReference type="GO" id="GO:0003677">
    <property type="term" value="F:DNA binding"/>
    <property type="evidence" value="ECO:0007669"/>
    <property type="project" value="UniProtKB-UniRule"/>
</dbReference>
<dbReference type="PROSITE" id="PS01081">
    <property type="entry name" value="HTH_TETR_1"/>
    <property type="match status" value="1"/>
</dbReference>
<dbReference type="KEGG" id="ppsc:EHS13_04080"/>
<organism evidence="6 7">
    <name type="scientific">Paenibacillus psychroresistens</name>
    <dbReference type="NCBI Taxonomy" id="1778678"/>
    <lineage>
        <taxon>Bacteria</taxon>
        <taxon>Bacillati</taxon>
        <taxon>Bacillota</taxon>
        <taxon>Bacilli</taxon>
        <taxon>Bacillales</taxon>
        <taxon>Paenibacillaceae</taxon>
        <taxon>Paenibacillus</taxon>
    </lineage>
</organism>
<sequence>MRLNDKKKQILEAAIKCFADKGYQATSIQEIADSLGIAKGSLYFYFKSKEDLLVSICKYYFERIVVKFWETMEDPHLTPREKLIRQVIDSYEQFVGHSDFVKVLMKERFEVNQEIHELIFSLRAQQLSGNQQCIVELYGEEIRPVSYDVATIFISMINGYMGFVIMEQIKLDFKMVSEFLLDRLDDIVDGMLAKQTKPILNTEEFEKFFASNPKSGRTTKAALAEELHAIRLVVEKLNKKPEELDEINMSLQVLEAELDKKEPQVVMVKGMIALLKSLKIPELKRHLIELEAYIS</sequence>
<dbReference type="Pfam" id="PF00440">
    <property type="entry name" value="TetR_N"/>
    <property type="match status" value="1"/>
</dbReference>
<dbReference type="InterPro" id="IPR050624">
    <property type="entry name" value="HTH-type_Tx_Regulator"/>
</dbReference>
<dbReference type="Gene3D" id="1.10.357.10">
    <property type="entry name" value="Tetracycline Repressor, domain 2"/>
    <property type="match status" value="1"/>
</dbReference>
<dbReference type="FunFam" id="1.10.10.60:FF:000141">
    <property type="entry name" value="TetR family transcriptional regulator"/>
    <property type="match status" value="1"/>
</dbReference>
<feature type="domain" description="HTH tetR-type" evidence="5">
    <location>
        <begin position="4"/>
        <end position="64"/>
    </location>
</feature>
<reference evidence="7" key="1">
    <citation type="submission" date="2018-11" db="EMBL/GenBank/DDBJ databases">
        <title>Complete genome sequence of Paenibacillus sp. ML311-T8.</title>
        <authorList>
            <person name="Nam Y.-D."/>
            <person name="Kang J."/>
            <person name="Chung W.-H."/>
            <person name="Park Y.S."/>
        </authorList>
    </citation>
    <scope>NUCLEOTIDE SEQUENCE [LARGE SCALE GENOMIC DNA]</scope>
    <source>
        <strain evidence="7">ML311-T8</strain>
    </source>
</reference>
<name>A0A6B8RCA9_9BACL</name>
<dbReference type="Gene3D" id="1.10.10.60">
    <property type="entry name" value="Homeodomain-like"/>
    <property type="match status" value="1"/>
</dbReference>
<gene>
    <name evidence="6" type="ORF">EHS13_04080</name>
</gene>
<dbReference type="EMBL" id="CP034235">
    <property type="protein sequence ID" value="QGQ94141.1"/>
    <property type="molecule type" value="Genomic_DNA"/>
</dbReference>
<dbReference type="PRINTS" id="PR00455">
    <property type="entry name" value="HTHTETR"/>
</dbReference>
<dbReference type="GO" id="GO:0045892">
    <property type="term" value="P:negative regulation of DNA-templated transcription"/>
    <property type="evidence" value="ECO:0007669"/>
    <property type="project" value="UniProtKB-ARBA"/>
</dbReference>
<evidence type="ECO:0000256" key="4">
    <source>
        <dbReference type="PROSITE-ProRule" id="PRU00335"/>
    </source>
</evidence>
<proteinExistence type="predicted"/>
<dbReference type="PANTHER" id="PTHR43479">
    <property type="entry name" value="ACREF/ENVCD OPERON REPRESSOR-RELATED"/>
    <property type="match status" value="1"/>
</dbReference>
<dbReference type="PROSITE" id="PS50977">
    <property type="entry name" value="HTH_TETR_2"/>
    <property type="match status" value="1"/>
</dbReference>